<protein>
    <submittedName>
        <fullName evidence="1">Uncharacterized protein</fullName>
    </submittedName>
</protein>
<proteinExistence type="predicted"/>
<reference evidence="1" key="1">
    <citation type="submission" date="2021-01" db="EMBL/GenBank/DDBJ databases">
        <authorList>
            <person name="Corre E."/>
            <person name="Pelletier E."/>
            <person name="Niang G."/>
            <person name="Scheremetjew M."/>
            <person name="Finn R."/>
            <person name="Kale V."/>
            <person name="Holt S."/>
            <person name="Cochrane G."/>
            <person name="Meng A."/>
            <person name="Brown T."/>
            <person name="Cohen L."/>
        </authorList>
    </citation>
    <scope>NUCLEOTIDE SEQUENCE</scope>
    <source>
        <strain evidence="1">CCMP1594</strain>
    </source>
</reference>
<gene>
    <name evidence="1" type="ORF">EGYM00163_LOCUS26123</name>
</gene>
<accession>A0A7S4D3Z4</accession>
<sequence>MFDQRQLMVNRRRLRYNRQQTCQRGAEVHGYRSLAFCYFCTFAKRTARAPVLCIYIHFPPGVPSICLWQDVSAHVQEAFAADDNDEIDTAASWSANGLALPERRSKARAISG</sequence>
<evidence type="ECO:0000313" key="1">
    <source>
        <dbReference type="EMBL" id="CAE0814967.1"/>
    </source>
</evidence>
<dbReference type="EMBL" id="HBJA01074460">
    <property type="protein sequence ID" value="CAE0814967.1"/>
    <property type="molecule type" value="Transcribed_RNA"/>
</dbReference>
<dbReference type="AlphaFoldDB" id="A0A7S4D3Z4"/>
<name>A0A7S4D3Z4_9EUGL</name>
<organism evidence="1">
    <name type="scientific">Eutreptiella gymnastica</name>
    <dbReference type="NCBI Taxonomy" id="73025"/>
    <lineage>
        <taxon>Eukaryota</taxon>
        <taxon>Discoba</taxon>
        <taxon>Euglenozoa</taxon>
        <taxon>Euglenida</taxon>
        <taxon>Spirocuta</taxon>
        <taxon>Euglenophyceae</taxon>
        <taxon>Eutreptiales</taxon>
        <taxon>Eutreptiaceae</taxon>
        <taxon>Eutreptiella</taxon>
    </lineage>
</organism>